<evidence type="ECO:0000256" key="2">
    <source>
        <dbReference type="ARBA" id="ARBA00022618"/>
    </source>
</evidence>
<dbReference type="Pfam" id="PF04977">
    <property type="entry name" value="DivIC"/>
    <property type="match status" value="1"/>
</dbReference>
<keyword evidence="3 7" id="KW-0812">Transmembrane</keyword>
<keyword evidence="5 7" id="KW-0472">Membrane</keyword>
<protein>
    <recommendedName>
        <fullName evidence="7 8">Cell division protein FtsL</fullName>
    </recommendedName>
</protein>
<keyword evidence="10" id="KW-1185">Reference proteome</keyword>
<evidence type="ECO:0000256" key="8">
    <source>
        <dbReference type="NCBIfam" id="TIGR02209"/>
    </source>
</evidence>
<name>A0ABS2GFV7_9FIRM</name>
<dbReference type="NCBIfam" id="TIGR02209">
    <property type="entry name" value="ftsL_broad"/>
    <property type="match status" value="1"/>
</dbReference>
<dbReference type="InterPro" id="IPR011922">
    <property type="entry name" value="Cell_div_FtsL"/>
</dbReference>
<dbReference type="EMBL" id="JACJLA010000002">
    <property type="protein sequence ID" value="MBM6912019.1"/>
    <property type="molecule type" value="Genomic_DNA"/>
</dbReference>
<comment type="caution">
    <text evidence="9">The sequence shown here is derived from an EMBL/GenBank/DDBJ whole genome shotgun (WGS) entry which is preliminary data.</text>
</comment>
<comment type="similarity">
    <text evidence="7">Belongs to the FtsL family.</text>
</comment>
<keyword evidence="1 7" id="KW-1003">Cell membrane</keyword>
<feature type="transmembrane region" description="Helical" evidence="7">
    <location>
        <begin position="37"/>
        <end position="56"/>
    </location>
</feature>
<gene>
    <name evidence="7 9" type="primary">ftsL</name>
    <name evidence="9" type="ORF">H6A01_01575</name>
</gene>
<organism evidence="9 10">
    <name type="scientific">Veillonella magna</name>
    <dbReference type="NCBI Taxonomy" id="464322"/>
    <lineage>
        <taxon>Bacteria</taxon>
        <taxon>Bacillati</taxon>
        <taxon>Bacillota</taxon>
        <taxon>Negativicutes</taxon>
        <taxon>Veillonellales</taxon>
        <taxon>Veillonellaceae</taxon>
        <taxon>Veillonella</taxon>
    </lineage>
</organism>
<evidence type="ECO:0000313" key="9">
    <source>
        <dbReference type="EMBL" id="MBM6912019.1"/>
    </source>
</evidence>
<reference evidence="9 10" key="1">
    <citation type="journal article" date="2021" name="Sci. Rep.">
        <title>The distribution of antibiotic resistance genes in chicken gut microbiota commensals.</title>
        <authorList>
            <person name="Juricova H."/>
            <person name="Matiasovicova J."/>
            <person name="Kubasova T."/>
            <person name="Cejkova D."/>
            <person name="Rychlik I."/>
        </authorList>
    </citation>
    <scope>NUCLEOTIDE SEQUENCE [LARGE SCALE GENOMIC DNA]</scope>
    <source>
        <strain evidence="9 10">An537</strain>
    </source>
</reference>
<evidence type="ECO:0000313" key="10">
    <source>
        <dbReference type="Proteomes" id="UP000707138"/>
    </source>
</evidence>
<evidence type="ECO:0000256" key="3">
    <source>
        <dbReference type="ARBA" id="ARBA00022692"/>
    </source>
</evidence>
<evidence type="ECO:0000256" key="5">
    <source>
        <dbReference type="ARBA" id="ARBA00023136"/>
    </source>
</evidence>
<dbReference type="InterPro" id="IPR007060">
    <property type="entry name" value="FtsL/DivIC"/>
</dbReference>
<accession>A0ABS2GFV7</accession>
<evidence type="ECO:0000256" key="1">
    <source>
        <dbReference type="ARBA" id="ARBA00022475"/>
    </source>
</evidence>
<dbReference type="GO" id="GO:0051301">
    <property type="term" value="P:cell division"/>
    <property type="evidence" value="ECO:0007669"/>
    <property type="project" value="UniProtKB-KW"/>
</dbReference>
<comment type="subcellular location">
    <subcellularLocation>
        <location evidence="7">Cell membrane</location>
        <topology evidence="7">Single-pass type II membrane protein</topology>
    </subcellularLocation>
    <text evidence="7">Localizes to the division septum where it forms a ring structure.</text>
</comment>
<proteinExistence type="inferred from homology"/>
<comment type="function">
    <text evidence="7">Essential cell division protein.</text>
</comment>
<dbReference type="Proteomes" id="UP000707138">
    <property type="component" value="Unassembled WGS sequence"/>
</dbReference>
<evidence type="ECO:0000256" key="4">
    <source>
        <dbReference type="ARBA" id="ARBA00022989"/>
    </source>
</evidence>
<keyword evidence="4 7" id="KW-1133">Transmembrane helix</keyword>
<keyword evidence="2 7" id="KW-0132">Cell division</keyword>
<evidence type="ECO:0000256" key="6">
    <source>
        <dbReference type="ARBA" id="ARBA00023306"/>
    </source>
</evidence>
<dbReference type="HAMAP" id="MF_00910">
    <property type="entry name" value="FtsL"/>
    <property type="match status" value="1"/>
</dbReference>
<sequence>MLVEKAAWKMNSAQPYVGDVQKVRRRDGSFLSMSPEMKGICIVVGMIVLCVIMLLFMQSMKARTGYEVVRMQQEVVQLTKANDELNLEVAELKSPTRIQKIAQDKLGMVLPDAFVYNSKGTTVERDVQVTKRIVD</sequence>
<keyword evidence="6 7" id="KW-0131">Cell cycle</keyword>
<evidence type="ECO:0000256" key="7">
    <source>
        <dbReference type="HAMAP-Rule" id="MF_00910"/>
    </source>
</evidence>
<dbReference type="RefSeq" id="WP_205087315.1">
    <property type="nucleotide sequence ID" value="NZ_CALXQD010000003.1"/>
</dbReference>